<keyword evidence="2" id="KW-1185">Reference proteome</keyword>
<name>A0AAD8JW58_TARER</name>
<gene>
    <name evidence="1" type="ORF">QVD17_37253</name>
</gene>
<comment type="caution">
    <text evidence="1">The sequence shown here is derived from an EMBL/GenBank/DDBJ whole genome shotgun (WGS) entry which is preliminary data.</text>
</comment>
<accession>A0AAD8JW58</accession>
<dbReference type="AlphaFoldDB" id="A0AAD8JW58"/>
<dbReference type="Proteomes" id="UP001229421">
    <property type="component" value="Unassembled WGS sequence"/>
</dbReference>
<evidence type="ECO:0000313" key="1">
    <source>
        <dbReference type="EMBL" id="KAK1410714.1"/>
    </source>
</evidence>
<sequence length="137" mass="15979">MAGVDYKEWGVDFEEWERMETGAVLPPHLYADDYFQEDEDKRDEEVIVTMETPAIDEFCGSIEFKNLLTEVFDEKCKKGRNIMNRVQVSIEALAMTGTDHVEWGMDRILKNGSVWTWHHLRLTYMSNNLKVMKGAIL</sequence>
<organism evidence="1 2">
    <name type="scientific">Tagetes erecta</name>
    <name type="common">African marigold</name>
    <dbReference type="NCBI Taxonomy" id="13708"/>
    <lineage>
        <taxon>Eukaryota</taxon>
        <taxon>Viridiplantae</taxon>
        <taxon>Streptophyta</taxon>
        <taxon>Embryophyta</taxon>
        <taxon>Tracheophyta</taxon>
        <taxon>Spermatophyta</taxon>
        <taxon>Magnoliopsida</taxon>
        <taxon>eudicotyledons</taxon>
        <taxon>Gunneridae</taxon>
        <taxon>Pentapetalae</taxon>
        <taxon>asterids</taxon>
        <taxon>campanulids</taxon>
        <taxon>Asterales</taxon>
        <taxon>Asteraceae</taxon>
        <taxon>Asteroideae</taxon>
        <taxon>Heliantheae alliance</taxon>
        <taxon>Tageteae</taxon>
        <taxon>Tagetes</taxon>
    </lineage>
</organism>
<dbReference type="EMBL" id="JAUHHV010000010">
    <property type="protein sequence ID" value="KAK1410714.1"/>
    <property type="molecule type" value="Genomic_DNA"/>
</dbReference>
<proteinExistence type="predicted"/>
<evidence type="ECO:0000313" key="2">
    <source>
        <dbReference type="Proteomes" id="UP001229421"/>
    </source>
</evidence>
<protein>
    <submittedName>
        <fullName evidence="1">Uncharacterized protein</fullName>
    </submittedName>
</protein>
<reference evidence="1" key="1">
    <citation type="journal article" date="2023" name="bioRxiv">
        <title>Improved chromosome-level genome assembly for marigold (Tagetes erecta).</title>
        <authorList>
            <person name="Jiang F."/>
            <person name="Yuan L."/>
            <person name="Wang S."/>
            <person name="Wang H."/>
            <person name="Xu D."/>
            <person name="Wang A."/>
            <person name="Fan W."/>
        </authorList>
    </citation>
    <scope>NUCLEOTIDE SEQUENCE</scope>
    <source>
        <strain evidence="1">WSJ</strain>
        <tissue evidence="1">Leaf</tissue>
    </source>
</reference>